<evidence type="ECO:0000256" key="6">
    <source>
        <dbReference type="ARBA" id="ARBA00023136"/>
    </source>
</evidence>
<dbReference type="Proteomes" id="UP000033109">
    <property type="component" value="Chromosome"/>
</dbReference>
<evidence type="ECO:0000259" key="9">
    <source>
        <dbReference type="Pfam" id="PF12704"/>
    </source>
</evidence>
<evidence type="ECO:0000259" key="8">
    <source>
        <dbReference type="Pfam" id="PF02687"/>
    </source>
</evidence>
<accession>A0A0E3ZCR7</accession>
<gene>
    <name evidence="10" type="ORF">PKOR_06085</name>
</gene>
<dbReference type="OrthoDB" id="1522724at2"/>
<comment type="similarity">
    <text evidence="2">Belongs to the ABC-4 integral membrane protein family. LolC/E subfamily.</text>
</comment>
<dbReference type="PANTHER" id="PTHR30489:SF0">
    <property type="entry name" value="LIPOPROTEIN-RELEASING SYSTEM TRANSMEMBRANE PROTEIN LOLE"/>
    <property type="match status" value="1"/>
</dbReference>
<feature type="transmembrane region" description="Helical" evidence="7">
    <location>
        <begin position="376"/>
        <end position="395"/>
    </location>
</feature>
<dbReference type="Pfam" id="PF02687">
    <property type="entry name" value="FtsX"/>
    <property type="match status" value="1"/>
</dbReference>
<dbReference type="GO" id="GO:0044874">
    <property type="term" value="P:lipoprotein localization to outer membrane"/>
    <property type="evidence" value="ECO:0007669"/>
    <property type="project" value="TreeGrafter"/>
</dbReference>
<reference evidence="10 11" key="1">
    <citation type="journal article" date="2015" name="Sci. Rep.">
        <title>Unraveling adaptation of Pontibacter korlensis to radiation and infertility in desert through complete genome and comparative transcriptomic analysis.</title>
        <authorList>
            <person name="Dai J."/>
            <person name="Dai W."/>
            <person name="Qiu C."/>
            <person name="Yang Z."/>
            <person name="Zhang Y."/>
            <person name="Zhou M."/>
            <person name="Zhang L."/>
            <person name="Fang C."/>
            <person name="Gao Q."/>
            <person name="Yang Q."/>
            <person name="Li X."/>
            <person name="Wang Z."/>
            <person name="Wang Z."/>
            <person name="Jia Z."/>
            <person name="Chen X."/>
        </authorList>
    </citation>
    <scope>NUCLEOTIDE SEQUENCE [LARGE SCALE GENOMIC DNA]</scope>
    <source>
        <strain evidence="10 11">X14-1T</strain>
    </source>
</reference>
<keyword evidence="5 7" id="KW-1133">Transmembrane helix</keyword>
<evidence type="ECO:0000256" key="5">
    <source>
        <dbReference type="ARBA" id="ARBA00022989"/>
    </source>
</evidence>
<name>A0A0E3ZCR7_9BACT</name>
<protein>
    <submittedName>
        <fullName evidence="10">Releasing system transmembrane protein</fullName>
    </submittedName>
</protein>
<dbReference type="InterPro" id="IPR051447">
    <property type="entry name" value="Lipoprotein-release_system"/>
</dbReference>
<comment type="subcellular location">
    <subcellularLocation>
        <location evidence="1">Cell membrane</location>
        <topology evidence="1">Multi-pass membrane protein</topology>
    </subcellularLocation>
</comment>
<feature type="transmembrane region" description="Helical" evidence="7">
    <location>
        <begin position="274"/>
        <end position="300"/>
    </location>
</feature>
<evidence type="ECO:0000313" key="10">
    <source>
        <dbReference type="EMBL" id="AKD02768.1"/>
    </source>
</evidence>
<evidence type="ECO:0000256" key="1">
    <source>
        <dbReference type="ARBA" id="ARBA00004651"/>
    </source>
</evidence>
<evidence type="ECO:0000256" key="2">
    <source>
        <dbReference type="ARBA" id="ARBA00005236"/>
    </source>
</evidence>
<feature type="domain" description="MacB-like periplasmic core" evidence="9">
    <location>
        <begin position="27"/>
        <end position="247"/>
    </location>
</feature>
<dbReference type="STRING" id="400092.PKOR_06085"/>
<dbReference type="InterPro" id="IPR003838">
    <property type="entry name" value="ABC3_permease_C"/>
</dbReference>
<feature type="domain" description="ABC3 transporter permease C-terminal" evidence="8">
    <location>
        <begin position="278"/>
        <end position="402"/>
    </location>
</feature>
<evidence type="ECO:0000256" key="4">
    <source>
        <dbReference type="ARBA" id="ARBA00022692"/>
    </source>
</evidence>
<keyword evidence="11" id="KW-1185">Reference proteome</keyword>
<dbReference type="RefSeq" id="WP_046309710.1">
    <property type="nucleotide sequence ID" value="NZ_CBCSCY010000001.1"/>
</dbReference>
<organism evidence="10 11">
    <name type="scientific">Pontibacter korlensis</name>
    <dbReference type="NCBI Taxonomy" id="400092"/>
    <lineage>
        <taxon>Bacteria</taxon>
        <taxon>Pseudomonadati</taxon>
        <taxon>Bacteroidota</taxon>
        <taxon>Cytophagia</taxon>
        <taxon>Cytophagales</taxon>
        <taxon>Hymenobacteraceae</taxon>
        <taxon>Pontibacter</taxon>
    </lineage>
</organism>
<keyword evidence="6 7" id="KW-0472">Membrane</keyword>
<feature type="transmembrane region" description="Helical" evidence="7">
    <location>
        <begin position="20"/>
        <end position="46"/>
    </location>
</feature>
<evidence type="ECO:0000256" key="3">
    <source>
        <dbReference type="ARBA" id="ARBA00022475"/>
    </source>
</evidence>
<dbReference type="HOGENOM" id="CLU_000604_8_1_10"/>
<dbReference type="Pfam" id="PF12704">
    <property type="entry name" value="MacB_PCD"/>
    <property type="match status" value="1"/>
</dbReference>
<sequence length="407" mass="45537">MNVPFLIAKRYFFSRKKRNIISIISNIAMIGVAVGSAALIIVLSVFNGLEDLIREIYSSFDPDLKVTAAEGKSFETDTEFMNRIRRTPGVAVVSEVIEDNALLRYNDRQMVVKVKGVSENFFQQNEIDSSVVEGSNELYFNNSYRALVGRGVQYQLSIRPSNQFVPMQFLYPRNVKFNPLNPEGSFNSLNILPGGIFAIERQYDDAYVFVPLNFAEELLEYGRRRTALELKIEQGYKIEQVKRELQKLLGENFKVQNSDEQHTSLLRAVKVEKLFVFITFAFILGIASLNIFFSLSMLVIDKKKDIAILASMGATAKTIRNIFLFEGALVAFIGAAYGLSLGMLICNLQQTFGLVSMGMATSVVEAYPVKMEIEDFVLTGLAIVVITLLVSIRPANKAAAMSVTENI</sequence>
<keyword evidence="4 7" id="KW-0812">Transmembrane</keyword>
<proteinExistence type="inferred from homology"/>
<dbReference type="KEGG" id="pko:PKOR_06085"/>
<evidence type="ECO:0000256" key="7">
    <source>
        <dbReference type="SAM" id="Phobius"/>
    </source>
</evidence>
<dbReference type="InterPro" id="IPR025857">
    <property type="entry name" value="MacB_PCD"/>
</dbReference>
<dbReference type="GO" id="GO:0098797">
    <property type="term" value="C:plasma membrane protein complex"/>
    <property type="evidence" value="ECO:0007669"/>
    <property type="project" value="TreeGrafter"/>
</dbReference>
<dbReference type="AlphaFoldDB" id="A0A0E3ZCR7"/>
<keyword evidence="3" id="KW-1003">Cell membrane</keyword>
<dbReference type="EMBL" id="CP009621">
    <property type="protein sequence ID" value="AKD02768.1"/>
    <property type="molecule type" value="Genomic_DNA"/>
</dbReference>
<evidence type="ECO:0000313" key="11">
    <source>
        <dbReference type="Proteomes" id="UP000033109"/>
    </source>
</evidence>
<feature type="transmembrane region" description="Helical" evidence="7">
    <location>
        <begin position="321"/>
        <end position="345"/>
    </location>
</feature>
<dbReference type="PANTHER" id="PTHR30489">
    <property type="entry name" value="LIPOPROTEIN-RELEASING SYSTEM TRANSMEMBRANE PROTEIN LOLE"/>
    <property type="match status" value="1"/>
</dbReference>
<dbReference type="PATRIC" id="fig|400092.3.peg.1354"/>